<dbReference type="PANTHER" id="PTHR42829">
    <property type="entry name" value="NADH-UBIQUINONE OXIDOREDUCTASE CHAIN 5"/>
    <property type="match status" value="1"/>
</dbReference>
<evidence type="ECO:0000256" key="5">
    <source>
        <dbReference type="ARBA" id="ARBA00022989"/>
    </source>
</evidence>
<feature type="transmembrane region" description="Helical" evidence="9">
    <location>
        <begin position="486"/>
        <end position="507"/>
    </location>
</feature>
<evidence type="ECO:0000256" key="1">
    <source>
        <dbReference type="ARBA" id="ARBA00003257"/>
    </source>
</evidence>
<name>A0A7G2CX92_9HEMI</name>
<dbReference type="GO" id="GO:0042773">
    <property type="term" value="P:ATP synthesis coupled electron transport"/>
    <property type="evidence" value="ECO:0007669"/>
    <property type="project" value="InterPro"/>
</dbReference>
<evidence type="ECO:0000259" key="10">
    <source>
        <dbReference type="Pfam" id="PF00361"/>
    </source>
</evidence>
<comment type="subcellular location">
    <subcellularLocation>
        <location evidence="2">Membrane</location>
        <topology evidence="2">Multi-pass membrane protein</topology>
    </subcellularLocation>
</comment>
<feature type="transmembrane region" description="Helical" evidence="9">
    <location>
        <begin position="111"/>
        <end position="129"/>
    </location>
</feature>
<protein>
    <recommendedName>
        <fullName evidence="3">NADH:ubiquinone reductase (H(+)-translocating)</fullName>
        <ecNumber evidence="3">7.1.1.2</ecNumber>
    </recommendedName>
    <alternativeName>
        <fullName evidence="7">NADH dehydrogenase subunit 5</fullName>
    </alternativeName>
</protein>
<feature type="transmembrane region" description="Helical" evidence="9">
    <location>
        <begin position="177"/>
        <end position="199"/>
    </location>
</feature>
<dbReference type="Pfam" id="PF00361">
    <property type="entry name" value="Proton_antipo_M"/>
    <property type="match status" value="1"/>
</dbReference>
<feature type="transmembrane region" description="Helical" evidence="9">
    <location>
        <begin position="543"/>
        <end position="561"/>
    </location>
</feature>
<dbReference type="GO" id="GO:0008137">
    <property type="term" value="F:NADH dehydrogenase (ubiquinone) activity"/>
    <property type="evidence" value="ECO:0007669"/>
    <property type="project" value="UniProtKB-EC"/>
</dbReference>
<evidence type="ECO:0000256" key="2">
    <source>
        <dbReference type="ARBA" id="ARBA00004141"/>
    </source>
</evidence>
<dbReference type="EC" id="7.1.1.2" evidence="3"/>
<geneLocation type="mitochondrion" evidence="11"/>
<evidence type="ECO:0000256" key="6">
    <source>
        <dbReference type="ARBA" id="ARBA00023136"/>
    </source>
</evidence>
<evidence type="ECO:0000256" key="4">
    <source>
        <dbReference type="ARBA" id="ARBA00022692"/>
    </source>
</evidence>
<dbReference type="AlphaFoldDB" id="A0A7G2CX92"/>
<feature type="transmembrane region" description="Helical" evidence="9">
    <location>
        <begin position="298"/>
        <end position="317"/>
    </location>
</feature>
<keyword evidence="11" id="KW-0496">Mitochondrion</keyword>
<reference evidence="11" key="1">
    <citation type="submission" date="2020-08" db="EMBL/GenBank/DDBJ databases">
        <authorList>
            <person name="Santos-Garcia D."/>
            <person name="Santos-Garcia D."/>
            <person name="Santos-Garcia D."/>
        </authorList>
    </citation>
    <scope>NUCLEOTIDE SEQUENCE [LARGE SCALE GENOMIC DNA]</scope>
</reference>
<feature type="transmembrane region" description="Helical" evidence="9">
    <location>
        <begin position="266"/>
        <end position="292"/>
    </location>
</feature>
<feature type="transmembrane region" description="Helical" evidence="9">
    <location>
        <begin position="241"/>
        <end position="259"/>
    </location>
</feature>
<dbReference type="PANTHER" id="PTHR42829:SF2">
    <property type="entry name" value="NADH-UBIQUINONE OXIDOREDUCTASE CHAIN 5"/>
    <property type="match status" value="1"/>
</dbReference>
<evidence type="ECO:0000256" key="7">
    <source>
        <dbReference type="ARBA" id="ARBA00031027"/>
    </source>
</evidence>
<dbReference type="EMBL" id="LR877884">
    <property type="protein sequence ID" value="CAD5105727.1"/>
    <property type="molecule type" value="Genomic_DNA"/>
</dbReference>
<accession>A0A7G2CX92</accession>
<sequence length="565" mass="65415">MIKMTKYFTLMNLAMFIMATFMTMKFSMTKKNVLIEWKLFTMESMNLEMLIFIDFKSMSFFSCVLLITLAIITYSQFYMESSSKKTQFMKLIILFVASMSILIFSPNMITMIMGWEGLGMTSFILIMFYQNKKSVMSAMYTMIMNRLGDIMIIISMFNMMNLGSWMFYSPIFEKKEMILGFLLIGAFSKSAQIPFSSWLTEAMAAPTPVSALVHSSTLVTAGIYLIIRFELTMKFHSMTKIIMLVSLLTLLMASINSLYEWDIKKLVALSTLSQLSTMFIVISMNLFSLALFHVMMHAMFKALIFLCASSLISFSNTQDIRQMMGMNTMLFTMMSLNSASMALCGLPFMSGFYSKDLIMETASMQNKTWIFNLIFYWAMSTTMIYSMKMSILISTKNSKMKHKKLKEDNMQLVSKMILLLVSIGLGNKLNWMLNINYLIPQINLGQKMLPILMMILFILSMESYINKQKKLKLKINTVKKFKNYMWFMKSLGFKIKNTALMTYFMVFKNSEKGILTKNNMVMVKTTLMISNIWFTMTHKKFSSINVMILIMLITLVFLNSLNYKT</sequence>
<keyword evidence="5 9" id="KW-1133">Transmembrane helix</keyword>
<organism evidence="11">
    <name type="scientific">Pealius mori</name>
    <dbReference type="NCBI Taxonomy" id="1453199"/>
    <lineage>
        <taxon>Eukaryota</taxon>
        <taxon>Metazoa</taxon>
        <taxon>Ecdysozoa</taxon>
        <taxon>Arthropoda</taxon>
        <taxon>Hexapoda</taxon>
        <taxon>Insecta</taxon>
        <taxon>Pterygota</taxon>
        <taxon>Neoptera</taxon>
        <taxon>Paraneoptera</taxon>
        <taxon>Hemiptera</taxon>
        <taxon>Sternorrhyncha</taxon>
        <taxon>Aleyrodoidea</taxon>
        <taxon>Aleyrodidae</taxon>
        <taxon>Aleyrodinae</taxon>
        <taxon>Pealius</taxon>
    </lineage>
</organism>
<keyword evidence="6 9" id="KW-0472">Membrane</keyword>
<evidence type="ECO:0000256" key="8">
    <source>
        <dbReference type="ARBA" id="ARBA00049551"/>
    </source>
</evidence>
<feature type="domain" description="NADH:quinone oxidoreductase/Mrp antiporter transmembrane" evidence="10">
    <location>
        <begin position="105"/>
        <end position="374"/>
    </location>
</feature>
<keyword evidence="4 9" id="KW-0812">Transmembrane</keyword>
<feature type="transmembrane region" description="Helical" evidence="9">
    <location>
        <begin position="448"/>
        <end position="465"/>
    </location>
</feature>
<evidence type="ECO:0000256" key="3">
    <source>
        <dbReference type="ARBA" id="ARBA00012944"/>
    </source>
</evidence>
<feature type="transmembrane region" description="Helical" evidence="9">
    <location>
        <begin position="412"/>
        <end position="433"/>
    </location>
</feature>
<comment type="catalytic activity">
    <reaction evidence="8">
        <text>a ubiquinone + NADH + 5 H(+)(in) = a ubiquinol + NAD(+) + 4 H(+)(out)</text>
        <dbReference type="Rhea" id="RHEA:29091"/>
        <dbReference type="Rhea" id="RHEA-COMP:9565"/>
        <dbReference type="Rhea" id="RHEA-COMP:9566"/>
        <dbReference type="ChEBI" id="CHEBI:15378"/>
        <dbReference type="ChEBI" id="CHEBI:16389"/>
        <dbReference type="ChEBI" id="CHEBI:17976"/>
        <dbReference type="ChEBI" id="CHEBI:57540"/>
        <dbReference type="ChEBI" id="CHEBI:57945"/>
        <dbReference type="EC" id="7.1.1.2"/>
    </reaction>
</comment>
<feature type="transmembrane region" description="Helical" evidence="9">
    <location>
        <begin position="329"/>
        <end position="349"/>
    </location>
</feature>
<dbReference type="GO" id="GO:0003954">
    <property type="term" value="F:NADH dehydrogenase activity"/>
    <property type="evidence" value="ECO:0007669"/>
    <property type="project" value="TreeGrafter"/>
</dbReference>
<feature type="transmembrane region" description="Helical" evidence="9">
    <location>
        <begin position="211"/>
        <end position="229"/>
    </location>
</feature>
<gene>
    <name evidence="11" type="primary">ND5</name>
    <name evidence="11" type="ORF">MTPEMO_0008</name>
</gene>
<dbReference type="InterPro" id="IPR003945">
    <property type="entry name" value="NU5C-like"/>
</dbReference>
<evidence type="ECO:0000256" key="9">
    <source>
        <dbReference type="SAM" id="Phobius"/>
    </source>
</evidence>
<proteinExistence type="predicted"/>
<dbReference type="GO" id="GO:0016020">
    <property type="term" value="C:membrane"/>
    <property type="evidence" value="ECO:0007669"/>
    <property type="project" value="UniProtKB-SubCell"/>
</dbReference>
<dbReference type="InterPro" id="IPR001750">
    <property type="entry name" value="ND/Mrp_TM"/>
</dbReference>
<feature type="transmembrane region" description="Helical" evidence="9">
    <location>
        <begin position="87"/>
        <end position="105"/>
    </location>
</feature>
<feature type="transmembrane region" description="Helical" evidence="9">
    <location>
        <begin position="49"/>
        <end position="75"/>
    </location>
</feature>
<dbReference type="GO" id="GO:0015990">
    <property type="term" value="P:electron transport coupled proton transport"/>
    <property type="evidence" value="ECO:0007669"/>
    <property type="project" value="TreeGrafter"/>
</dbReference>
<dbReference type="PRINTS" id="PR01434">
    <property type="entry name" value="NADHDHGNASE5"/>
</dbReference>
<feature type="transmembrane region" description="Helical" evidence="9">
    <location>
        <begin position="7"/>
        <end position="29"/>
    </location>
</feature>
<feature type="transmembrane region" description="Helical" evidence="9">
    <location>
        <begin position="150"/>
        <end position="171"/>
    </location>
</feature>
<comment type="function">
    <text evidence="1">Core subunit of the mitochondrial membrane respiratory chain NADH dehydrogenase (Complex I) that is believed to belong to the minimal assembly required for catalysis. Complex I functions in the transfer of electrons from NADH to the respiratory chain. The immediate electron acceptor for the enzyme is believed to be ubiquinone.</text>
</comment>
<feature type="transmembrane region" description="Helical" evidence="9">
    <location>
        <begin position="369"/>
        <end position="391"/>
    </location>
</feature>
<evidence type="ECO:0000313" key="11">
    <source>
        <dbReference type="EMBL" id="CAD5105727.1"/>
    </source>
</evidence>